<dbReference type="OrthoDB" id="202825at2759"/>
<organism evidence="2 3">
    <name type="scientific">Penicillium cosmopolitanum</name>
    <dbReference type="NCBI Taxonomy" id="1131564"/>
    <lineage>
        <taxon>Eukaryota</taxon>
        <taxon>Fungi</taxon>
        <taxon>Dikarya</taxon>
        <taxon>Ascomycota</taxon>
        <taxon>Pezizomycotina</taxon>
        <taxon>Eurotiomycetes</taxon>
        <taxon>Eurotiomycetidae</taxon>
        <taxon>Eurotiales</taxon>
        <taxon>Aspergillaceae</taxon>
        <taxon>Penicillium</taxon>
    </lineage>
</organism>
<dbReference type="GeneID" id="81366350"/>
<proteinExistence type="predicted"/>
<accession>A0A9W9W9Y7</accession>
<gene>
    <name evidence="2" type="ORF">N7509_002733</name>
</gene>
<protein>
    <submittedName>
        <fullName evidence="2">Uncharacterized protein</fullName>
    </submittedName>
</protein>
<feature type="region of interest" description="Disordered" evidence="1">
    <location>
        <begin position="292"/>
        <end position="324"/>
    </location>
</feature>
<name>A0A9W9W9Y7_9EURO</name>
<evidence type="ECO:0000256" key="1">
    <source>
        <dbReference type="SAM" id="MobiDB-lite"/>
    </source>
</evidence>
<feature type="region of interest" description="Disordered" evidence="1">
    <location>
        <begin position="105"/>
        <end position="165"/>
    </location>
</feature>
<dbReference type="AlphaFoldDB" id="A0A9W9W9Y7"/>
<reference evidence="2" key="1">
    <citation type="submission" date="2022-12" db="EMBL/GenBank/DDBJ databases">
        <authorList>
            <person name="Petersen C."/>
        </authorList>
    </citation>
    <scope>NUCLEOTIDE SEQUENCE</scope>
    <source>
        <strain evidence="2">IBT 29677</strain>
    </source>
</reference>
<dbReference type="EMBL" id="JAPZBU010000004">
    <property type="protein sequence ID" value="KAJ5408850.1"/>
    <property type="molecule type" value="Genomic_DNA"/>
</dbReference>
<feature type="compositionally biased region" description="Basic and acidic residues" evidence="1">
    <location>
        <begin position="143"/>
        <end position="163"/>
    </location>
</feature>
<dbReference type="Proteomes" id="UP001147747">
    <property type="component" value="Unassembled WGS sequence"/>
</dbReference>
<dbReference type="RefSeq" id="XP_056493165.1">
    <property type="nucleotide sequence ID" value="XM_056627370.1"/>
</dbReference>
<reference evidence="2" key="2">
    <citation type="journal article" date="2023" name="IMA Fungus">
        <title>Comparative genomic study of the Penicillium genus elucidates a diverse pangenome and 15 lateral gene transfer events.</title>
        <authorList>
            <person name="Petersen C."/>
            <person name="Sorensen T."/>
            <person name="Nielsen M.R."/>
            <person name="Sondergaard T.E."/>
            <person name="Sorensen J.L."/>
            <person name="Fitzpatrick D.A."/>
            <person name="Frisvad J.C."/>
            <person name="Nielsen K.L."/>
        </authorList>
    </citation>
    <scope>NUCLEOTIDE SEQUENCE</scope>
    <source>
        <strain evidence="2">IBT 29677</strain>
    </source>
</reference>
<sequence length="489" mass="54689">MASSTGPRAMIRPDRAHLALALAIVKDKPPDTEVKDYISRIRNFIKSQKDLDMSCQEKFFDSVNFWKSAYEKSEAEHAKLLNAMYDLEQRNLSLLAKTKLTTSGENASVSSSIKRKASGVLEPVAPSRINSKRARPSLSKNPSRKDPGAERQDAESTHDEKRTTSFLRQIYNMQRALQKRRNEKNLATNAVILCKEAEHSFLDLIQLKVNSKCQNNAADPVTTEQSTSAIFEGVELAFHLAYRALHKISNPGDIPGQGKGQIIYYIVCLFESITIGLTQYCTAISKPRIGTEKTDQLQKSATTQVRRSKTEKRSPTISQSHISTKEDDQKIMEGFLFVVLGRVGKMLALLVFQDIQLPLEACPEMKLPEGLALMQQEGLSPDIGKCEASHLVKLLKGLFINEASYTSQYSATKAQFVCGIKDQLQKTLLQAVFGMDEPLFQDGLKRPATPPPQDCDVNGGEIFSFSEWFTQELWSLVGWDMLNSIVDCR</sequence>
<comment type="caution">
    <text evidence="2">The sequence shown here is derived from an EMBL/GenBank/DDBJ whole genome shotgun (WGS) entry which is preliminary data.</text>
</comment>
<evidence type="ECO:0000313" key="3">
    <source>
        <dbReference type="Proteomes" id="UP001147747"/>
    </source>
</evidence>
<evidence type="ECO:0000313" key="2">
    <source>
        <dbReference type="EMBL" id="KAJ5408850.1"/>
    </source>
</evidence>
<keyword evidence="3" id="KW-1185">Reference proteome</keyword>